<organism evidence="1 2">
    <name type="scientific">Delftia acidovorans</name>
    <name type="common">Pseudomonas acidovorans</name>
    <name type="synonym">Comamonas acidovorans</name>
    <dbReference type="NCBI Taxonomy" id="80866"/>
    <lineage>
        <taxon>Bacteria</taxon>
        <taxon>Pseudomonadati</taxon>
        <taxon>Pseudomonadota</taxon>
        <taxon>Betaproteobacteria</taxon>
        <taxon>Burkholderiales</taxon>
        <taxon>Comamonadaceae</taxon>
        <taxon>Delftia</taxon>
    </lineage>
</organism>
<dbReference type="RefSeq" id="WP_197954183.1">
    <property type="nucleotide sequence ID" value="NZ_CP065668.1"/>
</dbReference>
<sequence length="92" mass="10022">MAKGERHGAVFLGYLLISQKLHASACKSDTEDSLIYRVAFIAGSRRICFSDIASPVNNAFQPIFSSLIFTLSRIAAIGPCQQQKAKSEEDAD</sequence>
<evidence type="ECO:0000313" key="1">
    <source>
        <dbReference type="EMBL" id="QPS06596.1"/>
    </source>
</evidence>
<proteinExistence type="predicted"/>
<dbReference type="Proteomes" id="UP000594778">
    <property type="component" value="Chromosome"/>
</dbReference>
<protein>
    <submittedName>
        <fullName evidence="1">Uncharacterized protein</fullName>
    </submittedName>
</protein>
<reference evidence="1 2" key="1">
    <citation type="submission" date="2020-12" db="EMBL/GenBank/DDBJ databases">
        <title>FDA dAtabase for Regulatory Grade micrObial Sequences (FDA-ARGOS): Supporting development and validation of Infectious Disease Dx tests.</title>
        <authorList>
            <person name="Sproer C."/>
            <person name="Gronow S."/>
            <person name="Severitt S."/>
            <person name="Schroder I."/>
            <person name="Tallon L."/>
            <person name="Sadzewicz L."/>
            <person name="Zhao X."/>
            <person name="Boylan J."/>
            <person name="Ott S."/>
            <person name="Bowen H."/>
            <person name="Vavikolanu K."/>
            <person name="Mehta A."/>
            <person name="Aluvathingal J."/>
            <person name="Nadendla S."/>
            <person name="Lowell S."/>
            <person name="Myers T."/>
            <person name="Yan Y."/>
            <person name="Sichtig H."/>
        </authorList>
    </citation>
    <scope>NUCLEOTIDE SEQUENCE [LARGE SCALE GENOMIC DNA]</scope>
    <source>
        <strain evidence="1 2">FDAARGOS_909</strain>
    </source>
</reference>
<accession>A0A7T2VX62</accession>
<name>A0A7T2VX62_DELAC</name>
<evidence type="ECO:0000313" key="2">
    <source>
        <dbReference type="Proteomes" id="UP000594778"/>
    </source>
</evidence>
<dbReference type="AlphaFoldDB" id="A0A7T2VX62"/>
<gene>
    <name evidence="1" type="ORF">I6G66_20090</name>
</gene>
<dbReference type="EMBL" id="CP065668">
    <property type="protein sequence ID" value="QPS06596.1"/>
    <property type="molecule type" value="Genomic_DNA"/>
</dbReference>